<reference evidence="1" key="1">
    <citation type="journal article" date="2012" name="BMC Biol.">
        <title>Comprehensive microarray-based analysis for stage-specific larval camouflage pattern-associated genes in the swallowtail butterfly, Papilio xuthus.</title>
        <authorList>
            <person name="Futahashi R."/>
            <person name="Shirataki H."/>
            <person name="Narita T."/>
            <person name="Mita K."/>
            <person name="Fujiwara H."/>
        </authorList>
    </citation>
    <scope>NUCLEOTIDE SEQUENCE</scope>
    <source>
        <tissue evidence="1">Epidermis</tissue>
    </source>
</reference>
<name>I4DLR5_PAPXU</name>
<sequence length="81" mass="9543">MLLKSIRMRSFAQGFACLKKQYCIWTPSMNHHHHRKTRNTVEWLFGVLKRRCIQVGMGLNKNVPAGVISCAVWHFYRTIHC</sequence>
<organism evidence="1">
    <name type="scientific">Papilio xuthus</name>
    <name type="common">Asian swallowtail butterfly</name>
    <dbReference type="NCBI Taxonomy" id="66420"/>
    <lineage>
        <taxon>Eukaryota</taxon>
        <taxon>Metazoa</taxon>
        <taxon>Ecdysozoa</taxon>
        <taxon>Arthropoda</taxon>
        <taxon>Hexapoda</taxon>
        <taxon>Insecta</taxon>
        <taxon>Pterygota</taxon>
        <taxon>Neoptera</taxon>
        <taxon>Endopterygota</taxon>
        <taxon>Lepidoptera</taxon>
        <taxon>Glossata</taxon>
        <taxon>Ditrysia</taxon>
        <taxon>Papilionoidea</taxon>
        <taxon>Papilionidae</taxon>
        <taxon>Papilioninae</taxon>
        <taxon>Papilio</taxon>
    </lineage>
</organism>
<protein>
    <submittedName>
        <fullName evidence="1">Uncharacterized protein</fullName>
    </submittedName>
</protein>
<evidence type="ECO:0000313" key="1">
    <source>
        <dbReference type="EMBL" id="BAM18855.1"/>
    </source>
</evidence>
<dbReference type="EMBL" id="AK402233">
    <property type="protein sequence ID" value="BAM18855.1"/>
    <property type="molecule type" value="mRNA"/>
</dbReference>
<accession>I4DLR5</accession>
<dbReference type="AlphaFoldDB" id="I4DLR5"/>
<proteinExistence type="evidence at transcript level"/>